<dbReference type="EMBL" id="CP094970">
    <property type="protein sequence ID" value="UYM04670.1"/>
    <property type="molecule type" value="Genomic_DNA"/>
</dbReference>
<proteinExistence type="predicted"/>
<keyword evidence="6" id="KW-1185">Reference proteome</keyword>
<feature type="domain" description="ABC transporter" evidence="4">
    <location>
        <begin position="16"/>
        <end position="249"/>
    </location>
</feature>
<dbReference type="SUPFAM" id="SSF52540">
    <property type="entry name" value="P-loop containing nucleoside triphosphate hydrolases"/>
    <property type="match status" value="1"/>
</dbReference>
<gene>
    <name evidence="5" type="ORF">L0C25_19360</name>
</gene>
<dbReference type="InterPro" id="IPR050166">
    <property type="entry name" value="ABC_transporter_ATP-bind"/>
</dbReference>
<dbReference type="GO" id="GO:0005524">
    <property type="term" value="F:ATP binding"/>
    <property type="evidence" value="ECO:0007669"/>
    <property type="project" value="UniProtKB-KW"/>
</dbReference>
<dbReference type="CDD" id="cd03293">
    <property type="entry name" value="ABC_NrtD_SsuB_transporters"/>
    <property type="match status" value="1"/>
</dbReference>
<sequence length="272" mass="30175">MSITMDTHPTVTSDAITFDGIGKHYQRSGNRLQVIEDCSFEIGEGEFVSVIGPSGCGKTTLLGMAAGFTAPDDGKVRIGGEVVRGPDPSRGVVFQQYAVFPWLTVAQNIGYGLTLRANRRSRKQRREIVAHYVDLMGLNGFEDVHPKDLSGGMRQRVAIARAYATNPSVLLMDEPFAALDAQTREYMQELLHTTQLEEQRTALFITHSVEEAIFLSTRVVVLRARPANVRAVIDIPIAFPRTPDTRLSNAFVDLRRDIERLLRDGTAERSSE</sequence>
<evidence type="ECO:0000313" key="6">
    <source>
        <dbReference type="Proteomes" id="UP001164390"/>
    </source>
</evidence>
<keyword evidence="3 5" id="KW-0067">ATP-binding</keyword>
<dbReference type="Proteomes" id="UP001164390">
    <property type="component" value="Chromosome"/>
</dbReference>
<dbReference type="RefSeq" id="WP_271633428.1">
    <property type="nucleotide sequence ID" value="NZ_CP094970.1"/>
</dbReference>
<dbReference type="InterPro" id="IPR017871">
    <property type="entry name" value="ABC_transporter-like_CS"/>
</dbReference>
<dbReference type="PROSITE" id="PS50893">
    <property type="entry name" value="ABC_TRANSPORTER_2"/>
    <property type="match status" value="1"/>
</dbReference>
<dbReference type="InterPro" id="IPR003439">
    <property type="entry name" value="ABC_transporter-like_ATP-bd"/>
</dbReference>
<dbReference type="InterPro" id="IPR003593">
    <property type="entry name" value="AAA+_ATPase"/>
</dbReference>
<dbReference type="PANTHER" id="PTHR42788:SF13">
    <property type="entry name" value="ALIPHATIC SULFONATES IMPORT ATP-BINDING PROTEIN SSUB"/>
    <property type="match status" value="1"/>
</dbReference>
<dbReference type="Pfam" id="PF00005">
    <property type="entry name" value="ABC_tran"/>
    <property type="match status" value="1"/>
</dbReference>
<evidence type="ECO:0000259" key="4">
    <source>
        <dbReference type="PROSITE" id="PS50893"/>
    </source>
</evidence>
<evidence type="ECO:0000256" key="3">
    <source>
        <dbReference type="ARBA" id="ARBA00022840"/>
    </source>
</evidence>
<evidence type="ECO:0000256" key="1">
    <source>
        <dbReference type="ARBA" id="ARBA00022448"/>
    </source>
</evidence>
<keyword evidence="1" id="KW-0813">Transport</keyword>
<dbReference type="Gene3D" id="3.40.50.300">
    <property type="entry name" value="P-loop containing nucleotide triphosphate hydrolases"/>
    <property type="match status" value="1"/>
</dbReference>
<dbReference type="AlphaFoldDB" id="A0AA46TGE6"/>
<dbReference type="PANTHER" id="PTHR42788">
    <property type="entry name" value="TAURINE IMPORT ATP-BINDING PROTEIN-RELATED"/>
    <property type="match status" value="1"/>
</dbReference>
<dbReference type="PROSITE" id="PS00211">
    <property type="entry name" value="ABC_TRANSPORTER_1"/>
    <property type="match status" value="1"/>
</dbReference>
<reference evidence="5" key="1">
    <citation type="submission" date="2022-01" db="EMBL/GenBank/DDBJ databases">
        <title>Nocardioidaceae gen. sp. A5X3R13.</title>
        <authorList>
            <person name="Lopez Marin M.A."/>
            <person name="Uhlik O."/>
        </authorList>
    </citation>
    <scope>NUCLEOTIDE SEQUENCE</scope>
    <source>
        <strain evidence="5">A5X3R13</strain>
    </source>
</reference>
<dbReference type="GO" id="GO:0016887">
    <property type="term" value="F:ATP hydrolysis activity"/>
    <property type="evidence" value="ECO:0007669"/>
    <property type="project" value="InterPro"/>
</dbReference>
<dbReference type="KEGG" id="sgrg:L0C25_19360"/>
<keyword evidence="2" id="KW-0547">Nucleotide-binding</keyword>
<dbReference type="InterPro" id="IPR027417">
    <property type="entry name" value="P-loop_NTPase"/>
</dbReference>
<name>A0AA46TGE6_9ACTN</name>
<organism evidence="5 6">
    <name type="scientific">Solicola gregarius</name>
    <dbReference type="NCBI Taxonomy" id="2908642"/>
    <lineage>
        <taxon>Bacteria</taxon>
        <taxon>Bacillati</taxon>
        <taxon>Actinomycetota</taxon>
        <taxon>Actinomycetes</taxon>
        <taxon>Propionibacteriales</taxon>
        <taxon>Nocardioidaceae</taxon>
        <taxon>Solicola</taxon>
    </lineage>
</organism>
<evidence type="ECO:0000256" key="2">
    <source>
        <dbReference type="ARBA" id="ARBA00022741"/>
    </source>
</evidence>
<accession>A0AA46TGE6</accession>
<dbReference type="SMART" id="SM00382">
    <property type="entry name" value="AAA"/>
    <property type="match status" value="1"/>
</dbReference>
<evidence type="ECO:0000313" key="5">
    <source>
        <dbReference type="EMBL" id="UYM04670.1"/>
    </source>
</evidence>
<protein>
    <submittedName>
        <fullName evidence="5">ABC transporter ATP-binding protein</fullName>
    </submittedName>
</protein>